<dbReference type="Gene3D" id="2.60.210.10">
    <property type="entry name" value="Apoptosis, Tumor Necrosis Factor Receptor Associated Protein 2, Chain A"/>
    <property type="match status" value="1"/>
</dbReference>
<evidence type="ECO:0000256" key="5">
    <source>
        <dbReference type="SAM" id="MobiDB-lite"/>
    </source>
</evidence>
<evidence type="ECO:0000256" key="3">
    <source>
        <dbReference type="ARBA" id="ARBA00022737"/>
    </source>
</evidence>
<feature type="region of interest" description="Disordered" evidence="5">
    <location>
        <begin position="338"/>
        <end position="391"/>
    </location>
</feature>
<keyword evidence="3" id="KW-0677">Repeat</keyword>
<dbReference type="GO" id="GO:0016579">
    <property type="term" value="P:protein deubiquitination"/>
    <property type="evidence" value="ECO:0007669"/>
    <property type="project" value="InterPro"/>
</dbReference>
<dbReference type="Pfam" id="PF00443">
    <property type="entry name" value="UCH"/>
    <property type="match status" value="1"/>
</dbReference>
<dbReference type="Proteomes" id="UP000288859">
    <property type="component" value="Unassembled WGS sequence"/>
</dbReference>
<feature type="domain" description="MATH" evidence="7">
    <location>
        <begin position="257"/>
        <end position="318"/>
    </location>
</feature>
<feature type="compositionally biased region" description="Polar residues" evidence="5">
    <location>
        <begin position="98"/>
        <end position="108"/>
    </location>
</feature>
<feature type="domain" description="RING-type" evidence="6">
    <location>
        <begin position="1373"/>
        <end position="1408"/>
    </location>
</feature>
<keyword evidence="4" id="KW-0479">Metal-binding</keyword>
<dbReference type="GO" id="GO:0008270">
    <property type="term" value="F:zinc ion binding"/>
    <property type="evidence" value="ECO:0007669"/>
    <property type="project" value="UniProtKB-KW"/>
</dbReference>
<feature type="region of interest" description="Disordered" evidence="5">
    <location>
        <begin position="1112"/>
        <end position="1134"/>
    </location>
</feature>
<dbReference type="InterPro" id="IPR038765">
    <property type="entry name" value="Papain-like_cys_pep_sf"/>
</dbReference>
<feature type="compositionally biased region" description="Polar residues" evidence="5">
    <location>
        <begin position="1112"/>
        <end position="1123"/>
    </location>
</feature>
<dbReference type="Gene3D" id="2.20.110.10">
    <property type="entry name" value="Histone H3 K4-specific methyltransferase SET7/9 N-terminal domain"/>
    <property type="match status" value="2"/>
</dbReference>
<dbReference type="EMBL" id="NAJM01000043">
    <property type="protein sequence ID" value="RVX67950.1"/>
    <property type="molecule type" value="Genomic_DNA"/>
</dbReference>
<gene>
    <name evidence="8" type="ORF">B0A52_08555</name>
</gene>
<evidence type="ECO:0000256" key="4">
    <source>
        <dbReference type="PROSITE-ProRule" id="PRU00175"/>
    </source>
</evidence>
<dbReference type="InterPro" id="IPR001394">
    <property type="entry name" value="Peptidase_C19_UCH"/>
</dbReference>
<feature type="region of interest" description="Disordered" evidence="5">
    <location>
        <begin position="1"/>
        <end position="220"/>
    </location>
</feature>
<dbReference type="PROSITE" id="PS50089">
    <property type="entry name" value="ZF_RING_2"/>
    <property type="match status" value="1"/>
</dbReference>
<feature type="compositionally biased region" description="Low complexity" evidence="5">
    <location>
        <begin position="359"/>
        <end position="369"/>
    </location>
</feature>
<evidence type="ECO:0000259" key="7">
    <source>
        <dbReference type="PROSITE" id="PS50144"/>
    </source>
</evidence>
<feature type="compositionally biased region" description="Basic and acidic residues" evidence="5">
    <location>
        <begin position="114"/>
        <end position="124"/>
    </location>
</feature>
<dbReference type="SMART" id="SM00698">
    <property type="entry name" value="MORN"/>
    <property type="match status" value="3"/>
</dbReference>
<comment type="subcellular location">
    <subcellularLocation>
        <location evidence="1">Cytoplasm</location>
    </subcellularLocation>
</comment>
<comment type="caution">
    <text evidence="8">The sequence shown here is derived from an EMBL/GenBank/DDBJ whole genome shotgun (WGS) entry which is preliminary data.</text>
</comment>
<evidence type="ECO:0000313" key="8">
    <source>
        <dbReference type="EMBL" id="RVX67950.1"/>
    </source>
</evidence>
<dbReference type="SUPFAM" id="SSF54001">
    <property type="entry name" value="Cysteine proteinases"/>
    <property type="match status" value="1"/>
</dbReference>
<keyword evidence="4" id="KW-0862">Zinc</keyword>
<dbReference type="PANTHER" id="PTHR43215:SF14">
    <property type="entry name" value="RADIAL SPOKE HEAD 1 HOMOLOG"/>
    <property type="match status" value="1"/>
</dbReference>
<dbReference type="OrthoDB" id="294378at2759"/>
<feature type="compositionally biased region" description="Polar residues" evidence="5">
    <location>
        <begin position="382"/>
        <end position="391"/>
    </location>
</feature>
<dbReference type="VEuPathDB" id="FungiDB:PV10_08151"/>
<dbReference type="InterPro" id="IPR013083">
    <property type="entry name" value="Znf_RING/FYVE/PHD"/>
</dbReference>
<evidence type="ECO:0008006" key="10">
    <source>
        <dbReference type="Google" id="ProtNLM"/>
    </source>
</evidence>
<feature type="compositionally biased region" description="Polar residues" evidence="5">
    <location>
        <begin position="13"/>
        <end position="39"/>
    </location>
</feature>
<dbReference type="CDD" id="cd02257">
    <property type="entry name" value="Peptidase_C19"/>
    <property type="match status" value="1"/>
</dbReference>
<keyword evidence="4" id="KW-0863">Zinc-finger</keyword>
<reference evidence="8 9" key="1">
    <citation type="submission" date="2017-03" db="EMBL/GenBank/DDBJ databases">
        <title>Genomes of endolithic fungi from Antarctica.</title>
        <authorList>
            <person name="Coleine C."/>
            <person name="Masonjones S."/>
            <person name="Stajich J.E."/>
        </authorList>
    </citation>
    <scope>NUCLEOTIDE SEQUENCE [LARGE SCALE GENOMIC DNA]</scope>
    <source>
        <strain evidence="8 9">CCFEE 6314</strain>
    </source>
</reference>
<dbReference type="InterPro" id="IPR003409">
    <property type="entry name" value="MORN"/>
</dbReference>
<dbReference type="SUPFAM" id="SSF57850">
    <property type="entry name" value="RING/U-box"/>
    <property type="match status" value="1"/>
</dbReference>
<dbReference type="Gene3D" id="3.90.70.10">
    <property type="entry name" value="Cysteine proteinases"/>
    <property type="match status" value="1"/>
</dbReference>
<dbReference type="GO" id="GO:0004843">
    <property type="term" value="F:cysteine-type deubiquitinase activity"/>
    <property type="evidence" value="ECO:0007669"/>
    <property type="project" value="InterPro"/>
</dbReference>
<dbReference type="GO" id="GO:0005737">
    <property type="term" value="C:cytoplasm"/>
    <property type="evidence" value="ECO:0007669"/>
    <property type="project" value="UniProtKB-SubCell"/>
</dbReference>
<evidence type="ECO:0000256" key="2">
    <source>
        <dbReference type="ARBA" id="ARBA00022490"/>
    </source>
</evidence>
<name>A0A438MW16_EXOME</name>
<dbReference type="PROSITE" id="PS50144">
    <property type="entry name" value="MATH"/>
    <property type="match status" value="1"/>
</dbReference>
<evidence type="ECO:0000313" key="9">
    <source>
        <dbReference type="Proteomes" id="UP000288859"/>
    </source>
</evidence>
<dbReference type="Gene3D" id="3.30.40.10">
    <property type="entry name" value="Zinc/RING finger domain, C3HC4 (zinc finger)"/>
    <property type="match status" value="1"/>
</dbReference>
<evidence type="ECO:0000256" key="1">
    <source>
        <dbReference type="ARBA" id="ARBA00004496"/>
    </source>
</evidence>
<dbReference type="SUPFAM" id="SSF82185">
    <property type="entry name" value="Histone H3 K4-specific methyltransferase SET7/9 N-terminal domain"/>
    <property type="match status" value="1"/>
</dbReference>
<keyword evidence="2" id="KW-0963">Cytoplasm</keyword>
<feature type="compositionally biased region" description="Polar residues" evidence="5">
    <location>
        <begin position="75"/>
        <end position="84"/>
    </location>
</feature>
<dbReference type="SUPFAM" id="SSF49599">
    <property type="entry name" value="TRAF domain-like"/>
    <property type="match status" value="1"/>
</dbReference>
<feature type="compositionally biased region" description="Polar residues" evidence="5">
    <location>
        <begin position="49"/>
        <end position="64"/>
    </location>
</feature>
<proteinExistence type="predicted"/>
<dbReference type="InterPro" id="IPR002083">
    <property type="entry name" value="MATH/TRAF_dom"/>
</dbReference>
<dbReference type="InterPro" id="IPR001841">
    <property type="entry name" value="Znf_RING"/>
</dbReference>
<dbReference type="Pfam" id="PF13920">
    <property type="entry name" value="zf-C3HC4_3"/>
    <property type="match status" value="1"/>
</dbReference>
<protein>
    <recommendedName>
        <fullName evidence="10">RING-type domain-containing protein</fullName>
    </recommendedName>
</protein>
<dbReference type="PANTHER" id="PTHR43215">
    <property type="entry name" value="RADIAL SPOKE HEAD 1 HOMOLOG"/>
    <property type="match status" value="1"/>
</dbReference>
<accession>A0A438MW16</accession>
<evidence type="ECO:0000259" key="6">
    <source>
        <dbReference type="PROSITE" id="PS50089"/>
    </source>
</evidence>
<organism evidence="8 9">
    <name type="scientific">Exophiala mesophila</name>
    <name type="common">Black yeast-like fungus</name>
    <dbReference type="NCBI Taxonomy" id="212818"/>
    <lineage>
        <taxon>Eukaryota</taxon>
        <taxon>Fungi</taxon>
        <taxon>Dikarya</taxon>
        <taxon>Ascomycota</taxon>
        <taxon>Pezizomycotina</taxon>
        <taxon>Eurotiomycetes</taxon>
        <taxon>Chaetothyriomycetidae</taxon>
        <taxon>Chaetothyriales</taxon>
        <taxon>Herpotrichiellaceae</taxon>
        <taxon>Exophiala</taxon>
    </lineage>
</organism>
<dbReference type="InterPro" id="IPR008974">
    <property type="entry name" value="TRAF-like"/>
</dbReference>
<sequence>MAAYHNSPVLVQHASSPHSMSSPLALNSLSPFPLESQSEPVRLPEPIVPSNSAPSSSDLQTPSLSMPEILMSDGPGTQQETSVFQIAENPNWGERSHVQTQPASQVTPTGLEEADVRQDQHVDDNQTDAIRQPQVGDGPSTSEVNPDRIQDVQQDPPSQPGPESAEQAFADPSADPVTSPSIPEMPGQDALVPTATVPDEPPPPPEWATWEDDLSTPSEEEWKRIKERDETHALDTATIGKHLLSFNDDPDIRPVKKLRMNWVIRNIRGNKTKPNHTRVMISPPFKVDGRYWQIKFFPRGNDEHGQRDAKHLSLYLRCGWEPLASNNGITQSTCTFYQGSPESDLGEGATPEQVIDISPPTEETPGGPEAQVPHLAQDQPIPASSDTPLTSQAEANAGADGASMQDQPSQVDWRTAAAMGVSMYNPQEPRTFETVWSTHQFNPQNEDWGFLRFGSRKWKYLHIRGGEQRVPFIQKDTLAIDVNVLIFDDPSQSLWWHPSDTEPSWNSKLLAGYYPMGTPHFYYSPAVAGLTALLLLVPFRRLIQSIDGGAWRANSQLRPRPLVCKLQMVLSLMRHLLPTSDNYVNVVPVIDMLQAAGETFLEVNTFWDALRRSLELELEGESAALTSLSNIFDTANGPVSFPPLPVETVANIQQGVEHVLDQQNFQGLLPDFLPLTLDRQKFDKRTRKWVLLQDHVHLNEEIDLSRFTTDGTASKYTLYGFVVHSNERTSEKFFSVLRPGGPHTKWLEFSDGNGNKVKSYTTKGLQKYWGLEGQALKDYLSQEPTPPLDTVYLAMYVRSDLLGEYLAPNMEPFLLPEWMVQHLQSGILSEGIISSEHIDGDTNEIQVEVYSDQAVIGHTGLLDPIKMTRQYQHQGTFHKMTFSSKVKFQDVRSAIATKLSIDNSERIRLFVLNFGPLGDAPEMFPVSLSMTLGDEHPRSRPLCLWLSILHTAEDLAAFGEPDHKEGVAQDTQVRTDTVETNRSTDHGGWGDSTAAADLEQESVQQAILADMLRLPSTAEAQVGPAPSIENNQDTDMPTGEIVVSGVEDETALAVPHGHLVDATSVEQIVSSDTVEMNATGATNLSPAENGAATTLVDGETVTMEMLLSAVQNGNEPDSMNTANSESSSALPLPEEPARPVACTYVFLQFFDVENQTFRLIEAFFTKADDKVKDALRRRMGYPLDKQFEVWRRAETPVKCEVVADDECFEANSVTTYIIGDKNSEMEDQKLQRQGKYWDPFEVGEYLRMLERKHPIRSKTTVAPIVQSVFGEDYYQGHLVQGQRHGEKCVLISAEGNMYEGPMALNEKWGQGGKMTYCNGDTYEGEWEEDERHGQGTMIESRTGNKYVGGFEHGKRWGTGTTYWQVADEQADLCQICAGEEVNALFYPCGHVCACVECAGQCPQCPICRKSVQQVVKMFRA</sequence>